<dbReference type="Proteomes" id="UP001631969">
    <property type="component" value="Unassembled WGS sequence"/>
</dbReference>
<keyword evidence="2" id="KW-1185">Reference proteome</keyword>
<proteinExistence type="predicted"/>
<keyword evidence="1" id="KW-0282">Flagellum</keyword>
<evidence type="ECO:0000313" key="1">
    <source>
        <dbReference type="EMBL" id="MFM9327118.1"/>
    </source>
</evidence>
<name>A0ACC7NR88_9BACL</name>
<dbReference type="EMBL" id="JBJURJ010000001">
    <property type="protein sequence ID" value="MFM9327118.1"/>
    <property type="molecule type" value="Genomic_DNA"/>
</dbReference>
<sequence>MIEKIGIQPASLLKPIQTDAKASAGAADLGKSFGDMLNQAIGQLSAQEKNVEILNDQFVRGEGVDAHQLTINAERLSLGLELTVQVRNKVIEAYQDIMRTQI</sequence>
<accession>A0ACC7NR88</accession>
<reference evidence="1" key="1">
    <citation type="submission" date="2024-12" db="EMBL/GenBank/DDBJ databases">
        <authorList>
            <person name="Wu N."/>
        </authorList>
    </citation>
    <scope>NUCLEOTIDE SEQUENCE</scope>
    <source>
        <strain evidence="1">P15</strain>
    </source>
</reference>
<protein>
    <submittedName>
        <fullName evidence="1">Flagellar hook-basal body complex protein FliE</fullName>
    </submittedName>
</protein>
<keyword evidence="1" id="KW-0969">Cilium</keyword>
<comment type="caution">
    <text evidence="1">The sequence shown here is derived from an EMBL/GenBank/DDBJ whole genome shotgun (WGS) entry which is preliminary data.</text>
</comment>
<evidence type="ECO:0000313" key="2">
    <source>
        <dbReference type="Proteomes" id="UP001631969"/>
    </source>
</evidence>
<organism evidence="1 2">
    <name type="scientific">Paenibacillus mesotrionivorans</name>
    <dbReference type="NCBI Taxonomy" id="3160968"/>
    <lineage>
        <taxon>Bacteria</taxon>
        <taxon>Bacillati</taxon>
        <taxon>Bacillota</taxon>
        <taxon>Bacilli</taxon>
        <taxon>Bacillales</taxon>
        <taxon>Paenibacillaceae</taxon>
        <taxon>Paenibacillus</taxon>
    </lineage>
</organism>
<gene>
    <name evidence="1" type="primary">fliE</name>
    <name evidence="1" type="ORF">ACI1P1_02280</name>
</gene>
<keyword evidence="1" id="KW-0966">Cell projection</keyword>